<keyword evidence="3" id="KW-1185">Reference proteome</keyword>
<name>A0A1H2ZVI0_9RHOB</name>
<evidence type="ECO:0008006" key="4">
    <source>
        <dbReference type="Google" id="ProtNLM"/>
    </source>
</evidence>
<evidence type="ECO:0000313" key="3">
    <source>
        <dbReference type="Proteomes" id="UP000182944"/>
    </source>
</evidence>
<dbReference type="PANTHER" id="PTHR36057:SF1">
    <property type="entry name" value="LIPOPROTEIN LIPID ATTACHMENT SITE-LIKE PROTEIN, PUTATIVE (DUF1223)-RELATED"/>
    <property type="match status" value="1"/>
</dbReference>
<proteinExistence type="predicted"/>
<dbReference type="PANTHER" id="PTHR36057">
    <property type="match status" value="1"/>
</dbReference>
<dbReference type="SUPFAM" id="SSF52833">
    <property type="entry name" value="Thioredoxin-like"/>
    <property type="match status" value="1"/>
</dbReference>
<gene>
    <name evidence="2" type="ORF">SAMN05444276_103243</name>
</gene>
<dbReference type="InterPro" id="IPR010634">
    <property type="entry name" value="DUF1223"/>
</dbReference>
<dbReference type="Pfam" id="PF06764">
    <property type="entry name" value="DUF1223"/>
    <property type="match status" value="1"/>
</dbReference>
<dbReference type="Proteomes" id="UP000182944">
    <property type="component" value="Unassembled WGS sequence"/>
</dbReference>
<feature type="compositionally biased region" description="Low complexity" evidence="1">
    <location>
        <begin position="74"/>
        <end position="96"/>
    </location>
</feature>
<feature type="region of interest" description="Disordered" evidence="1">
    <location>
        <begin position="57"/>
        <end position="113"/>
    </location>
</feature>
<dbReference type="OrthoDB" id="9808254at2"/>
<dbReference type="InterPro" id="IPR036249">
    <property type="entry name" value="Thioredoxin-like_sf"/>
</dbReference>
<dbReference type="EMBL" id="FNNA01000003">
    <property type="protein sequence ID" value="SDX21346.1"/>
    <property type="molecule type" value="Genomic_DNA"/>
</dbReference>
<accession>A0A1H2ZVI0</accession>
<dbReference type="STRING" id="1545044.SAMN05444276_103243"/>
<evidence type="ECO:0000313" key="2">
    <source>
        <dbReference type="EMBL" id="SDX21346.1"/>
    </source>
</evidence>
<protein>
    <recommendedName>
        <fullName evidence="4">DUF1223 domain-containing protein</fullName>
    </recommendedName>
</protein>
<dbReference type="AlphaFoldDB" id="A0A1H2ZVI0"/>
<dbReference type="RefSeq" id="WP_081969113.1">
    <property type="nucleotide sequence ID" value="NZ_JRKP01000030.1"/>
</dbReference>
<sequence length="374" mass="38859">MSCAAPTPFRHPVPTSRLACALSSGPSAGPGRTPLKALALALSVLLVSLTAAPHPLSADPFDGAPGQEQVGDAPDTGDVDPGFDPGDTGDAADPGDIAVIEAPDDNGYTGPGEGFVEDMPMGGEGFALVPERADPMRGQAAPAPRAAMARSIAAPVVVELFTAQGCSTCPAADALLAGLADLPGVLPLSWHVDYWDYLGWTDNFADPRHTTRQEGYAAAAGERGVYTPQIIVDGQDTLIGVGRMGLLALIDEHSSRPPAVMVTAAEDGGNPVIDLTPRAAIPGGVDVLLVRYLPERKVRIDGGENRGHSILYRNIVVGVEKLSAWPARTPLRLTVRPGTMASRGYPADTRHAILVQQPLRGGRPGPILAALRLD</sequence>
<evidence type="ECO:0000256" key="1">
    <source>
        <dbReference type="SAM" id="MobiDB-lite"/>
    </source>
</evidence>
<organism evidence="2 3">
    <name type="scientific">Paracoccus sanguinis</name>
    <dbReference type="NCBI Taxonomy" id="1545044"/>
    <lineage>
        <taxon>Bacteria</taxon>
        <taxon>Pseudomonadati</taxon>
        <taxon>Pseudomonadota</taxon>
        <taxon>Alphaproteobacteria</taxon>
        <taxon>Rhodobacterales</taxon>
        <taxon>Paracoccaceae</taxon>
        <taxon>Paracoccus</taxon>
    </lineage>
</organism>
<reference evidence="3" key="1">
    <citation type="submission" date="2016-10" db="EMBL/GenBank/DDBJ databases">
        <authorList>
            <person name="Varghese N."/>
            <person name="Submissions S."/>
        </authorList>
    </citation>
    <scope>NUCLEOTIDE SEQUENCE [LARGE SCALE GENOMIC DNA]</scope>
    <source>
        <strain evidence="3">DSM 29303</strain>
    </source>
</reference>